<comment type="caution">
    <text evidence="3">The sequence shown here is derived from an EMBL/GenBank/DDBJ whole genome shotgun (WGS) entry which is preliminary data.</text>
</comment>
<feature type="coiled-coil region" evidence="1">
    <location>
        <begin position="1041"/>
        <end position="1098"/>
    </location>
</feature>
<evidence type="ECO:0000256" key="2">
    <source>
        <dbReference type="SAM" id="MobiDB-lite"/>
    </source>
</evidence>
<dbReference type="EMBL" id="BKCJ010007055">
    <property type="protein sequence ID" value="GEU75296.1"/>
    <property type="molecule type" value="Genomic_DNA"/>
</dbReference>
<feature type="compositionally biased region" description="Low complexity" evidence="2">
    <location>
        <begin position="444"/>
        <end position="457"/>
    </location>
</feature>
<evidence type="ECO:0000313" key="3">
    <source>
        <dbReference type="EMBL" id="GEU75296.1"/>
    </source>
</evidence>
<dbReference type="AlphaFoldDB" id="A0A6L2MMP4"/>
<feature type="coiled-coil region" evidence="1">
    <location>
        <begin position="825"/>
        <end position="869"/>
    </location>
</feature>
<organism evidence="3">
    <name type="scientific">Tanacetum cinerariifolium</name>
    <name type="common">Dalmatian daisy</name>
    <name type="synonym">Chrysanthemum cinerariifolium</name>
    <dbReference type="NCBI Taxonomy" id="118510"/>
    <lineage>
        <taxon>Eukaryota</taxon>
        <taxon>Viridiplantae</taxon>
        <taxon>Streptophyta</taxon>
        <taxon>Embryophyta</taxon>
        <taxon>Tracheophyta</taxon>
        <taxon>Spermatophyta</taxon>
        <taxon>Magnoliopsida</taxon>
        <taxon>eudicotyledons</taxon>
        <taxon>Gunneridae</taxon>
        <taxon>Pentapetalae</taxon>
        <taxon>asterids</taxon>
        <taxon>campanulids</taxon>
        <taxon>Asterales</taxon>
        <taxon>Asteraceae</taxon>
        <taxon>Asteroideae</taxon>
        <taxon>Anthemideae</taxon>
        <taxon>Anthemidinae</taxon>
        <taxon>Tanacetum</taxon>
    </lineage>
</organism>
<feature type="compositionally biased region" description="Polar residues" evidence="2">
    <location>
        <begin position="199"/>
        <end position="218"/>
    </location>
</feature>
<evidence type="ECO:0000256" key="1">
    <source>
        <dbReference type="SAM" id="Coils"/>
    </source>
</evidence>
<feature type="compositionally biased region" description="Basic residues" evidence="2">
    <location>
        <begin position="458"/>
        <end position="470"/>
    </location>
</feature>
<proteinExistence type="predicted"/>
<sequence>MAALMAILRYKDEHNKVGYLLKPTGSDDYHQIIDFLRASHIRAPELGLPAILATIDKTPYTITEDLGMVNNIGNAKKFLMYPRFLQTILGEGAEVDAQAVPQVVPATDQPLASLSTPSRKQTSDPLALVLKHSQSSDPHTASFSQSHETDAGPFITVEDAPIGGDFHTSPPRSSQAPPTVHVDSNIPSGGTSHIPAASPSVSTAVPPGTSNVPPSTSDVPLGTSDVPLGTSVVPSGASTDLAGSPHVPTNVPSSSTPAGVSSNGKSLMVEEDIPVKARTFKQIEEDKLGEEAAKRLHDEQMAQMERHRAKMQRKRQQDVLNSAMYYNEADWLYIRAQVEANASLSKTLLGDDVSEENFPARMAALIKKKRQALAEQLFKERQNRPMTQVQQKAYMRQYVKNQSSAIYNTGWTMAYVKSFTDDQLKQEFEKIHKSTEAPIPPVHAVPHSPVISSPPSSRTRRKSLGRKHIHKPKSTLPKLDLDANAQTFIKVVVNEDSDDEVLSMFTDVSYPLSIKLIERLLMHKLEIDSDVVGNDMTTAEQLIQVFNSPMLHLLRVEMVINSPWIIPILGTKELASPEQTAPDFLMILQCCWFEFRHEDAAFYKDIMLICADLSSILVKPQSSQYVVPTGRVIVPTGRYVVPTGRVIVPTGRYVVLTGRVIVATGRNYSNGENQVVLKSSAVTTDDAFDKWEYNNMIPPACTPILPRLRDILLFKKLLNIDSTKDPPPQELNNDPEGDILFHETLLKDDPSDAENSKINQLIRGPTYTFLMGSKEIEVTPLEDINDLFPIPRVSEKPLVTLDSISDLFDEATKFVGDFKSHANEADASLAKHKALELEIERLLKAVVSYKDMQQKIERLQAQLGDLKGKSKDTSSVSDTRNLLSPKLENENVELEFQVLNYARENAHLKATCKNLFNSISVSPAILRFGDLQWGNILITRVYFIEGLGHNLLSIGQFCDSDLEAASESYEKCLNLDVEFSKSKQAYSDLLKNYSQLEKHCISLEVSMQLKQEVFHNEESYGYQNAPKIPEYFEKNNLKALLQDKDTTIHKLKDTIKSLRKNNKEEIVDHDRCDLATINEELENSVAKLLSENEHLCKEINHVN</sequence>
<protein>
    <submittedName>
        <fullName evidence="3">Ribonuclease H-like domain-containing protein</fullName>
    </submittedName>
</protein>
<keyword evidence="1" id="KW-0175">Coiled coil</keyword>
<feature type="region of interest" description="Disordered" evidence="2">
    <location>
        <begin position="132"/>
        <end position="264"/>
    </location>
</feature>
<accession>A0A6L2MMP4</accession>
<feature type="compositionally biased region" description="Polar residues" evidence="2">
    <location>
        <begin position="132"/>
        <end position="146"/>
    </location>
</feature>
<reference evidence="3" key="1">
    <citation type="journal article" date="2019" name="Sci. Rep.">
        <title>Draft genome of Tanacetum cinerariifolium, the natural source of mosquito coil.</title>
        <authorList>
            <person name="Yamashiro T."/>
            <person name="Shiraishi A."/>
            <person name="Satake H."/>
            <person name="Nakayama K."/>
        </authorList>
    </citation>
    <scope>NUCLEOTIDE SEQUENCE</scope>
</reference>
<feature type="region of interest" description="Disordered" evidence="2">
    <location>
        <begin position="438"/>
        <end position="470"/>
    </location>
</feature>
<feature type="compositionally biased region" description="Polar residues" evidence="2">
    <location>
        <begin position="250"/>
        <end position="264"/>
    </location>
</feature>
<name>A0A6L2MMP4_TANCI</name>
<gene>
    <name evidence="3" type="ORF">Tci_047274</name>
</gene>